<organism evidence="1">
    <name type="scientific">marine sediment metagenome</name>
    <dbReference type="NCBI Taxonomy" id="412755"/>
    <lineage>
        <taxon>unclassified sequences</taxon>
        <taxon>metagenomes</taxon>
        <taxon>ecological metagenomes</taxon>
    </lineage>
</organism>
<sequence>MSVTYVAGLIIGCKYKELSSKFPKKKEEYNRCANCNSENVQKLDVPSRKWICTSCGGQEIEKGTRIVKDDDAIEKIWGKIFELFGCDSDYKDLFWQNIKTIDSFDSESFVKLNKSDLDFEKHIADFKRDLKKIENLPIKIYWDTISIRLMMDIQ</sequence>
<comment type="caution">
    <text evidence="1">The sequence shown here is derived from an EMBL/GenBank/DDBJ whole genome shotgun (WGS) entry which is preliminary data.</text>
</comment>
<reference evidence="1" key="1">
    <citation type="journal article" date="2015" name="Nature">
        <title>Complex archaea that bridge the gap between prokaryotes and eukaryotes.</title>
        <authorList>
            <person name="Spang A."/>
            <person name="Saw J.H."/>
            <person name="Jorgensen S.L."/>
            <person name="Zaremba-Niedzwiedzka K."/>
            <person name="Martijn J."/>
            <person name="Lind A.E."/>
            <person name="van Eijk R."/>
            <person name="Schleper C."/>
            <person name="Guy L."/>
            <person name="Ettema T.J."/>
        </authorList>
    </citation>
    <scope>NUCLEOTIDE SEQUENCE</scope>
</reference>
<evidence type="ECO:0000313" key="1">
    <source>
        <dbReference type="EMBL" id="KKK94879.1"/>
    </source>
</evidence>
<name>A0A0F9BWY6_9ZZZZ</name>
<gene>
    <name evidence="1" type="ORF">LCGC14_2678410</name>
</gene>
<protein>
    <submittedName>
        <fullName evidence="1">Uncharacterized protein</fullName>
    </submittedName>
</protein>
<dbReference type="AlphaFoldDB" id="A0A0F9BWY6"/>
<accession>A0A0F9BWY6</accession>
<proteinExistence type="predicted"/>
<dbReference type="EMBL" id="LAZR01047155">
    <property type="protein sequence ID" value="KKK94879.1"/>
    <property type="molecule type" value="Genomic_DNA"/>
</dbReference>